<dbReference type="EMBL" id="JAHYIQ010000020">
    <property type="protein sequence ID" value="KAK1123578.1"/>
    <property type="molecule type" value="Genomic_DNA"/>
</dbReference>
<feature type="compositionally biased region" description="Polar residues" evidence="1">
    <location>
        <begin position="198"/>
        <end position="207"/>
    </location>
</feature>
<evidence type="ECO:0000256" key="1">
    <source>
        <dbReference type="SAM" id="MobiDB-lite"/>
    </source>
</evidence>
<feature type="compositionally biased region" description="Basic residues" evidence="1">
    <location>
        <begin position="186"/>
        <end position="197"/>
    </location>
</feature>
<protein>
    <submittedName>
        <fullName evidence="2">Uncharacterized protein</fullName>
    </submittedName>
</protein>
<comment type="caution">
    <text evidence="2">The sequence shown here is derived from an EMBL/GenBank/DDBJ whole genome shotgun (WGS) entry which is preliminary data.</text>
</comment>
<evidence type="ECO:0000313" key="3">
    <source>
        <dbReference type="Proteomes" id="UP001177670"/>
    </source>
</evidence>
<keyword evidence="3" id="KW-1185">Reference proteome</keyword>
<reference evidence="2" key="1">
    <citation type="submission" date="2021-10" db="EMBL/GenBank/DDBJ databases">
        <title>Melipona bicolor Genome sequencing and assembly.</title>
        <authorList>
            <person name="Araujo N.S."/>
            <person name="Arias M.C."/>
        </authorList>
    </citation>
    <scope>NUCLEOTIDE SEQUENCE</scope>
    <source>
        <strain evidence="2">USP_2M_L1-L4_2017</strain>
        <tissue evidence="2">Whole body</tissue>
    </source>
</reference>
<gene>
    <name evidence="2" type="ORF">K0M31_008279</name>
</gene>
<name>A0AA40KKA4_9HYME</name>
<organism evidence="2 3">
    <name type="scientific">Melipona bicolor</name>
    <dbReference type="NCBI Taxonomy" id="60889"/>
    <lineage>
        <taxon>Eukaryota</taxon>
        <taxon>Metazoa</taxon>
        <taxon>Ecdysozoa</taxon>
        <taxon>Arthropoda</taxon>
        <taxon>Hexapoda</taxon>
        <taxon>Insecta</taxon>
        <taxon>Pterygota</taxon>
        <taxon>Neoptera</taxon>
        <taxon>Endopterygota</taxon>
        <taxon>Hymenoptera</taxon>
        <taxon>Apocrita</taxon>
        <taxon>Aculeata</taxon>
        <taxon>Apoidea</taxon>
        <taxon>Anthophila</taxon>
        <taxon>Apidae</taxon>
        <taxon>Melipona</taxon>
    </lineage>
</organism>
<dbReference type="AlphaFoldDB" id="A0AA40KKA4"/>
<sequence>MNVDGRWSLRMRPLRDLDPENSLVRIDTLGFLDIGDTRPTMSSTSSAMSPAARNVGTTDDTWTWEHRIIGESVDALRDRLARSVILLLLVAGTRDDTRAREKPRNTRNHNGPETTIWASVNSEGRRGLKKCRSVDGASKRAKINDVRRLKTRGLKVPRVPERIVNIVNILQHEKFLDMVGQFFKPNSKKQPRIKKPQSKTSDTNKSLNCGAKMHMSAICENTL</sequence>
<accession>A0AA40KKA4</accession>
<evidence type="ECO:0000313" key="2">
    <source>
        <dbReference type="EMBL" id="KAK1123578.1"/>
    </source>
</evidence>
<dbReference type="Proteomes" id="UP001177670">
    <property type="component" value="Unassembled WGS sequence"/>
</dbReference>
<feature type="region of interest" description="Disordered" evidence="1">
    <location>
        <begin position="186"/>
        <end position="207"/>
    </location>
</feature>
<proteinExistence type="predicted"/>